<protein>
    <submittedName>
        <fullName evidence="1">Uncharacterized protein</fullName>
    </submittedName>
</protein>
<feature type="non-terminal residue" evidence="1">
    <location>
        <position position="1"/>
    </location>
</feature>
<dbReference type="Proteomes" id="UP000323597">
    <property type="component" value="Chromosome A01"/>
</dbReference>
<dbReference type="EMBL" id="CM017636">
    <property type="protein sequence ID" value="TYJ47573.1"/>
    <property type="molecule type" value="Genomic_DNA"/>
</dbReference>
<accession>A0A5D3ACI6</accession>
<reference evidence="1 2" key="1">
    <citation type="submission" date="2019-07" db="EMBL/GenBank/DDBJ databases">
        <title>WGS assembly of Gossypium mustelinum.</title>
        <authorList>
            <person name="Chen Z.J."/>
            <person name="Sreedasyam A."/>
            <person name="Ando A."/>
            <person name="Song Q."/>
            <person name="De L."/>
            <person name="Hulse-Kemp A."/>
            <person name="Ding M."/>
            <person name="Ye W."/>
            <person name="Kirkbride R."/>
            <person name="Jenkins J."/>
            <person name="Plott C."/>
            <person name="Lovell J."/>
            <person name="Lin Y.-M."/>
            <person name="Vaughn R."/>
            <person name="Liu B."/>
            <person name="Li W."/>
            <person name="Simpson S."/>
            <person name="Scheffler B."/>
            <person name="Saski C."/>
            <person name="Grover C."/>
            <person name="Hu G."/>
            <person name="Conover J."/>
            <person name="Carlson J."/>
            <person name="Shu S."/>
            <person name="Boston L."/>
            <person name="Williams M."/>
            <person name="Peterson D."/>
            <person name="Mcgee K."/>
            <person name="Jones D."/>
            <person name="Wendel J."/>
            <person name="Stelly D."/>
            <person name="Grimwood J."/>
            <person name="Schmutz J."/>
        </authorList>
    </citation>
    <scope>NUCLEOTIDE SEQUENCE [LARGE SCALE GENOMIC DNA]</scope>
    <source>
        <strain evidence="1">1408120.09</strain>
    </source>
</reference>
<keyword evidence="2" id="KW-1185">Reference proteome</keyword>
<name>A0A5D3ACI6_GOSMU</name>
<organism evidence="1 2">
    <name type="scientific">Gossypium mustelinum</name>
    <name type="common">Cotton</name>
    <name type="synonym">Gossypium caicoense</name>
    <dbReference type="NCBI Taxonomy" id="34275"/>
    <lineage>
        <taxon>Eukaryota</taxon>
        <taxon>Viridiplantae</taxon>
        <taxon>Streptophyta</taxon>
        <taxon>Embryophyta</taxon>
        <taxon>Tracheophyta</taxon>
        <taxon>Spermatophyta</taxon>
        <taxon>Magnoliopsida</taxon>
        <taxon>eudicotyledons</taxon>
        <taxon>Gunneridae</taxon>
        <taxon>Pentapetalae</taxon>
        <taxon>rosids</taxon>
        <taxon>malvids</taxon>
        <taxon>Malvales</taxon>
        <taxon>Malvaceae</taxon>
        <taxon>Malvoideae</taxon>
        <taxon>Gossypium</taxon>
    </lineage>
</organism>
<evidence type="ECO:0000313" key="2">
    <source>
        <dbReference type="Proteomes" id="UP000323597"/>
    </source>
</evidence>
<evidence type="ECO:0000313" key="1">
    <source>
        <dbReference type="EMBL" id="TYJ47573.1"/>
    </source>
</evidence>
<sequence>RSRVNLPLAALFEREYALIDADDGVRRDSFKPRVWTVEKERAPSLEEFDHQRGFFNYSLKGGALPAKDLELEGRRMLR</sequence>
<proteinExistence type="predicted"/>
<dbReference type="AlphaFoldDB" id="A0A5D3ACI6"/>
<gene>
    <name evidence="1" type="ORF">E1A91_A01G000100v1</name>
</gene>